<dbReference type="Gene3D" id="3.40.50.620">
    <property type="entry name" value="HUPs"/>
    <property type="match status" value="1"/>
</dbReference>
<evidence type="ECO:0000256" key="4">
    <source>
        <dbReference type="ARBA" id="ARBA00022741"/>
    </source>
</evidence>
<dbReference type="SUPFAM" id="SSF52402">
    <property type="entry name" value="Adenine nucleotide alpha hydrolases-like"/>
    <property type="match status" value="1"/>
</dbReference>
<evidence type="ECO:0000256" key="3">
    <source>
        <dbReference type="ARBA" id="ARBA00012737"/>
    </source>
</evidence>
<dbReference type="GO" id="GO:0006529">
    <property type="term" value="P:asparagine biosynthetic process"/>
    <property type="evidence" value="ECO:0007669"/>
    <property type="project" value="UniProtKB-KW"/>
</dbReference>
<comment type="caution">
    <text evidence="12">The sequence shown here is derived from an EMBL/GenBank/DDBJ whole genome shotgun (WGS) entry which is preliminary data.</text>
</comment>
<keyword evidence="12" id="KW-0436">Ligase</keyword>
<feature type="binding site" evidence="9">
    <location>
        <position position="96"/>
    </location>
    <ligand>
        <name>L-glutamine</name>
        <dbReference type="ChEBI" id="CHEBI:58359"/>
    </ligand>
</feature>
<dbReference type="InterPro" id="IPR033738">
    <property type="entry name" value="AsnB_N"/>
</dbReference>
<sequence>MCGIGGLIYAPSTPACAPATLQAMAEALAHRGPDGAHTVRLGPVDLVHTRLSIIDIAGGDQPLCGQGGTLIANGEIYNDPQIRSEIGPGAFHTGSDCESALVLWARHGADYARYLRGMYAMALYDATRQDLLLSRDPFGIKPLYYTDIPGGVAFASEAGVLLHAGLARRAVAPAARTELLQLQFTTGRDTIFPGIRRLLPGETLRIAQGRMMERTRLPALPVVEPAALITSETEALDRLDAALMDSVSAHERADVPFGLFLSGGIDSACLLSAMARLPRKAPLRTWTALFDARNAANEAEAAEYLARHAGAEHRTLRITSAMVWQNLPAIVACMDDPVADYAIIPTWLLAREAAKDVRVILSGEGGDELFCGYGRYRAAARPWWRGRKRMWRRGMFEGLGVLRDPDGPQTTHWRDGIATAEMAAHNAPTPLARLQAVDTAEWLPNDLLVKLDRCLMAHGVEGRTPLLDPALAQVAAHLSDDLRTRQGRGKWLLRAWLARHNASARPFAPKQGFSVPIGAWIAQEGARLGELVARQDCVAEIARPERVRDIFKAADDTRAGAAAWTLLFYALWHRTHIRALAPLGDVFETLSH</sequence>
<dbReference type="CDD" id="cd01991">
    <property type="entry name" value="Asn_synthase_B_C"/>
    <property type="match status" value="1"/>
</dbReference>
<dbReference type="InterPro" id="IPR014729">
    <property type="entry name" value="Rossmann-like_a/b/a_fold"/>
</dbReference>
<dbReference type="PANTHER" id="PTHR43284">
    <property type="entry name" value="ASPARAGINE SYNTHETASE (GLUTAMINE-HYDROLYZING)"/>
    <property type="match status" value="1"/>
</dbReference>
<dbReference type="InterPro" id="IPR006426">
    <property type="entry name" value="Asn_synth_AEB"/>
</dbReference>
<protein>
    <recommendedName>
        <fullName evidence="3">asparagine synthase (glutamine-hydrolyzing)</fullName>
        <ecNumber evidence="3">6.3.5.4</ecNumber>
    </recommendedName>
</protein>
<keyword evidence="6 8" id="KW-0315">Glutamine amidotransferase</keyword>
<dbReference type="Pfam" id="PF00733">
    <property type="entry name" value="Asn_synthase"/>
    <property type="match status" value="1"/>
</dbReference>
<evidence type="ECO:0000256" key="6">
    <source>
        <dbReference type="ARBA" id="ARBA00022962"/>
    </source>
</evidence>
<feature type="site" description="Important for beta-aspartyl-AMP intermediate formation" evidence="10">
    <location>
        <position position="364"/>
    </location>
</feature>
<dbReference type="PIRSF" id="PIRSF001589">
    <property type="entry name" value="Asn_synthetase_glu-h"/>
    <property type="match status" value="1"/>
</dbReference>
<feature type="domain" description="Glutamine amidotransferase type-2" evidence="11">
    <location>
        <begin position="2"/>
        <end position="209"/>
    </location>
</feature>
<dbReference type="NCBIfam" id="TIGR01536">
    <property type="entry name" value="asn_synth_AEB"/>
    <property type="match status" value="1"/>
</dbReference>
<feature type="binding site" evidence="9">
    <location>
        <begin position="362"/>
        <end position="363"/>
    </location>
    <ligand>
        <name>ATP</name>
        <dbReference type="ChEBI" id="CHEBI:30616"/>
    </ligand>
</feature>
<keyword evidence="8" id="KW-0028">Amino-acid biosynthesis</keyword>
<organism evidence="12 13">
    <name type="scientific">Acetobacter garciniae</name>
    <dbReference type="NCBI Taxonomy" id="2817435"/>
    <lineage>
        <taxon>Bacteria</taxon>
        <taxon>Pseudomonadati</taxon>
        <taxon>Pseudomonadota</taxon>
        <taxon>Alphaproteobacteria</taxon>
        <taxon>Acetobacterales</taxon>
        <taxon>Acetobacteraceae</taxon>
        <taxon>Acetobacter</taxon>
    </lineage>
</organism>
<dbReference type="GO" id="GO:0004066">
    <property type="term" value="F:asparagine synthase (glutamine-hydrolyzing) activity"/>
    <property type="evidence" value="ECO:0007669"/>
    <property type="project" value="UniProtKB-EC"/>
</dbReference>
<evidence type="ECO:0000256" key="9">
    <source>
        <dbReference type="PIRSR" id="PIRSR001589-2"/>
    </source>
</evidence>
<dbReference type="EMBL" id="JAFVMH010000006">
    <property type="protein sequence ID" value="MBO1325942.1"/>
    <property type="molecule type" value="Genomic_DNA"/>
</dbReference>
<keyword evidence="5 9" id="KW-0067">ATP-binding</keyword>
<gene>
    <name evidence="12" type="primary">asnB</name>
    <name evidence="12" type="ORF">J2D77_12335</name>
</gene>
<comment type="pathway">
    <text evidence="1">Amino-acid biosynthesis; L-asparagine biosynthesis; L-asparagine from L-aspartate (L-Gln route): step 1/1.</text>
</comment>
<reference evidence="12" key="1">
    <citation type="submission" date="2021-03" db="EMBL/GenBank/DDBJ databases">
        <title>The complete genome sequence of Acetobacter sp. TBRC 12339.</title>
        <authorList>
            <person name="Charoenyingcharoen P."/>
            <person name="Yukphan P."/>
        </authorList>
    </citation>
    <scope>NUCLEOTIDE SEQUENCE</scope>
    <source>
        <strain evidence="12">TBRC 12339</strain>
    </source>
</reference>
<dbReference type="PROSITE" id="PS51278">
    <property type="entry name" value="GATASE_TYPE_2"/>
    <property type="match status" value="1"/>
</dbReference>
<dbReference type="CDD" id="cd00712">
    <property type="entry name" value="AsnB"/>
    <property type="match status" value="1"/>
</dbReference>
<dbReference type="Gene3D" id="3.60.20.10">
    <property type="entry name" value="Glutamine Phosphoribosylpyrophosphate, subunit 1, domain 1"/>
    <property type="match status" value="1"/>
</dbReference>
<evidence type="ECO:0000313" key="12">
    <source>
        <dbReference type="EMBL" id="MBO1325942.1"/>
    </source>
</evidence>
<dbReference type="RefSeq" id="WP_207846614.1">
    <property type="nucleotide sequence ID" value="NZ_JAFVMH010000006.1"/>
</dbReference>
<evidence type="ECO:0000256" key="7">
    <source>
        <dbReference type="ARBA" id="ARBA00048741"/>
    </source>
</evidence>
<evidence type="ECO:0000256" key="5">
    <source>
        <dbReference type="ARBA" id="ARBA00022840"/>
    </source>
</evidence>
<keyword evidence="8" id="KW-0061">Asparagine biosynthesis</keyword>
<keyword evidence="13" id="KW-1185">Reference proteome</keyword>
<comment type="catalytic activity">
    <reaction evidence="7">
        <text>L-aspartate + L-glutamine + ATP + H2O = L-asparagine + L-glutamate + AMP + diphosphate + H(+)</text>
        <dbReference type="Rhea" id="RHEA:12228"/>
        <dbReference type="ChEBI" id="CHEBI:15377"/>
        <dbReference type="ChEBI" id="CHEBI:15378"/>
        <dbReference type="ChEBI" id="CHEBI:29985"/>
        <dbReference type="ChEBI" id="CHEBI:29991"/>
        <dbReference type="ChEBI" id="CHEBI:30616"/>
        <dbReference type="ChEBI" id="CHEBI:33019"/>
        <dbReference type="ChEBI" id="CHEBI:58048"/>
        <dbReference type="ChEBI" id="CHEBI:58359"/>
        <dbReference type="ChEBI" id="CHEBI:456215"/>
        <dbReference type="EC" id="6.3.5.4"/>
    </reaction>
</comment>
<comment type="similarity">
    <text evidence="2">Belongs to the asparagine synthetase family.</text>
</comment>
<feature type="active site" description="For GATase activity" evidence="8">
    <location>
        <position position="2"/>
    </location>
</feature>
<evidence type="ECO:0000259" key="11">
    <source>
        <dbReference type="PROSITE" id="PS51278"/>
    </source>
</evidence>
<proteinExistence type="inferred from homology"/>
<name>A0A939HQ99_9PROT</name>
<dbReference type="PANTHER" id="PTHR43284:SF1">
    <property type="entry name" value="ASPARAGINE SYNTHETASE"/>
    <property type="match status" value="1"/>
</dbReference>
<evidence type="ECO:0000256" key="8">
    <source>
        <dbReference type="PIRSR" id="PIRSR001589-1"/>
    </source>
</evidence>
<evidence type="ECO:0000256" key="10">
    <source>
        <dbReference type="PIRSR" id="PIRSR001589-3"/>
    </source>
</evidence>
<dbReference type="InterPro" id="IPR029055">
    <property type="entry name" value="Ntn_hydrolases_N"/>
</dbReference>
<accession>A0A939HQ99</accession>
<evidence type="ECO:0000313" key="13">
    <source>
        <dbReference type="Proteomes" id="UP000664073"/>
    </source>
</evidence>
<dbReference type="EC" id="6.3.5.4" evidence="3"/>
<dbReference type="GO" id="GO:0005829">
    <property type="term" value="C:cytosol"/>
    <property type="evidence" value="ECO:0007669"/>
    <property type="project" value="TreeGrafter"/>
</dbReference>
<evidence type="ECO:0000256" key="2">
    <source>
        <dbReference type="ARBA" id="ARBA00005752"/>
    </source>
</evidence>
<dbReference type="InterPro" id="IPR051786">
    <property type="entry name" value="ASN_synthetase/amidase"/>
</dbReference>
<dbReference type="AlphaFoldDB" id="A0A939HQ99"/>
<dbReference type="Pfam" id="PF13537">
    <property type="entry name" value="GATase_7"/>
    <property type="match status" value="1"/>
</dbReference>
<dbReference type="SUPFAM" id="SSF56235">
    <property type="entry name" value="N-terminal nucleophile aminohydrolases (Ntn hydrolases)"/>
    <property type="match status" value="1"/>
</dbReference>
<dbReference type="GO" id="GO:0005524">
    <property type="term" value="F:ATP binding"/>
    <property type="evidence" value="ECO:0007669"/>
    <property type="project" value="UniProtKB-KW"/>
</dbReference>
<dbReference type="Proteomes" id="UP000664073">
    <property type="component" value="Unassembled WGS sequence"/>
</dbReference>
<dbReference type="InterPro" id="IPR017932">
    <property type="entry name" value="GATase_2_dom"/>
</dbReference>
<keyword evidence="4 9" id="KW-0547">Nucleotide-binding</keyword>
<dbReference type="InterPro" id="IPR001962">
    <property type="entry name" value="Asn_synthase"/>
</dbReference>
<evidence type="ECO:0000256" key="1">
    <source>
        <dbReference type="ARBA" id="ARBA00005187"/>
    </source>
</evidence>